<dbReference type="Gene3D" id="3.30.300.20">
    <property type="match status" value="1"/>
</dbReference>
<keyword evidence="2" id="KW-0687">Ribonucleoprotein</keyword>
<dbReference type="InterPro" id="IPR041080">
    <property type="entry name" value="YcaO_C"/>
</dbReference>
<organism evidence="2 3">
    <name type="scientific">Paraburkholderia megapolitana</name>
    <dbReference type="NCBI Taxonomy" id="420953"/>
    <lineage>
        <taxon>Bacteria</taxon>
        <taxon>Pseudomonadati</taxon>
        <taxon>Pseudomonadota</taxon>
        <taxon>Betaproteobacteria</taxon>
        <taxon>Burkholderiales</taxon>
        <taxon>Burkholderiaceae</taxon>
        <taxon>Paraburkholderia</taxon>
    </lineage>
</organism>
<gene>
    <name evidence="2" type="ORF">SAMN05192543_104576</name>
</gene>
<dbReference type="PANTHER" id="PTHR37809">
    <property type="entry name" value="RIBOSOMAL PROTEIN S12 METHYLTHIOTRANSFERASE ACCESSORY FACTOR YCAO"/>
    <property type="match status" value="1"/>
</dbReference>
<dbReference type="InterPro" id="IPR036102">
    <property type="entry name" value="OsmC/Ohrsf"/>
</dbReference>
<dbReference type="NCBIfam" id="TIGR00702">
    <property type="entry name" value="YcaO-type kinase domain"/>
    <property type="match status" value="1"/>
</dbReference>
<dbReference type="GO" id="GO:0016740">
    <property type="term" value="F:transferase activity"/>
    <property type="evidence" value="ECO:0007669"/>
    <property type="project" value="UniProtKB-KW"/>
</dbReference>
<dbReference type="EMBL" id="FOQU01000004">
    <property type="protein sequence ID" value="SFI88409.1"/>
    <property type="molecule type" value="Genomic_DNA"/>
</dbReference>
<reference evidence="2 3" key="1">
    <citation type="submission" date="2016-10" db="EMBL/GenBank/DDBJ databases">
        <authorList>
            <person name="de Groot N.N."/>
        </authorList>
    </citation>
    <scope>NUCLEOTIDE SEQUENCE [LARGE SCALE GENOMIC DNA]</scope>
    <source>
        <strain evidence="2 3">LMG 23650</strain>
    </source>
</reference>
<dbReference type="Pfam" id="PF02624">
    <property type="entry name" value="YcaO"/>
    <property type="match status" value="1"/>
</dbReference>
<dbReference type="PROSITE" id="PS51664">
    <property type="entry name" value="YCAO"/>
    <property type="match status" value="1"/>
</dbReference>
<dbReference type="RefSeq" id="WP_091012698.1">
    <property type="nucleotide sequence ID" value="NZ_CP041743.1"/>
</dbReference>
<dbReference type="InterPro" id="IPR019938">
    <property type="entry name" value="YcaO_dom_prot"/>
</dbReference>
<dbReference type="Proteomes" id="UP000199548">
    <property type="component" value="Unassembled WGS sequence"/>
</dbReference>
<dbReference type="PANTHER" id="PTHR37809:SF1">
    <property type="entry name" value="RIBOSOMAL PROTEIN S12 METHYLTHIOTRANSFERASE ACCESSORY FACTOR YCAO"/>
    <property type="match status" value="1"/>
</dbReference>
<dbReference type="InterPro" id="IPR015946">
    <property type="entry name" value="KH_dom-like_a/b"/>
</dbReference>
<dbReference type="SUPFAM" id="SSF82784">
    <property type="entry name" value="OsmC-like"/>
    <property type="match status" value="1"/>
</dbReference>
<dbReference type="Pfam" id="PF02566">
    <property type="entry name" value="OsmC"/>
    <property type="match status" value="1"/>
</dbReference>
<evidence type="ECO:0000259" key="1">
    <source>
        <dbReference type="PROSITE" id="PS51664"/>
    </source>
</evidence>
<proteinExistence type="predicted"/>
<dbReference type="Pfam" id="PF18381">
    <property type="entry name" value="YcaO_C"/>
    <property type="match status" value="1"/>
</dbReference>
<keyword evidence="2" id="KW-0808">Transferase</keyword>
<evidence type="ECO:0000313" key="3">
    <source>
        <dbReference type="Proteomes" id="UP000199548"/>
    </source>
</evidence>
<accession>A0A1I3LUI7</accession>
<dbReference type="NCBIfam" id="TIGR03549">
    <property type="entry name" value="OsmC domain/YcaO domain-containing protein"/>
    <property type="match status" value="1"/>
</dbReference>
<sequence>MEIKVNFLDKLRLEAKFDDFTVVADQPIRYKGDGSAPGPFDYFLASSALCAAYFVKLYCVTRNIPTENIRLSQNNIVDPENRYQQIFKIQVELPPDILEADRRGILRSIERCTVKKVVQAGPEFVIEEVESLDADAQSLLTLKPASDVSTYIVGKDLPLEQTIANMSGKLADLGMKIEIASWRNIVPNVWSLHIRDAHSPMCFTNGKGATKESALASALGEFIERLNCNHFYGGAFWGEDIANAAFVHYPNERWFKPGRKDALPAEILDAYSLEIYNPDGELRGSHLYDTNSGNTQRGICSLPFVRQSDGEVVYFPSNLIENLFVSNGMSAGNTLAEAQVQCLSEIFERAVKREILEGEIALPDVPHEVLAKYPGILAGIRGLEEQGFPVLVKDASLGGTYPLMCVTLMNPRTGGVFASFGAHPSFEVALERSLTELLQGRSFEGLNDLPQPTFVSNAVTEPNNFVEHFIDSSGVVSWRFFSAKANYEFVEWDFSGQGENSNAEEAATLFGILEDMGKEVYMAVYDQLGTVACRILVPGYSEVYPVEDLIWDNTNKALLFRADILNLHRLDDAGLAALLERLENSDLDEHSDIATLIGIEFDENTNWGQLTVLELKLLIHLALQQFEAAQELVGAFLQYNGNTVERGLFYQALNVVLEVLLNDDLELDDYAVNFRRMFGNARMDAAMGSVDGSVRFYGLTPTSMKLEGLDRHHRLIDSYRKLHKARADVAATAG</sequence>
<dbReference type="AlphaFoldDB" id="A0A1I3LUI7"/>
<dbReference type="GO" id="GO:0005840">
    <property type="term" value="C:ribosome"/>
    <property type="evidence" value="ECO:0007669"/>
    <property type="project" value="UniProtKB-KW"/>
</dbReference>
<dbReference type="NCBIfam" id="NF040716">
    <property type="entry name" value="YcaO_for_S12"/>
    <property type="match status" value="1"/>
</dbReference>
<keyword evidence="2" id="KW-0689">Ribosomal protein</keyword>
<dbReference type="OrthoDB" id="9761274at2"/>
<name>A0A1I3LUI7_9BURK</name>
<dbReference type="STRING" id="420953.SAMN05192543_104576"/>
<evidence type="ECO:0000313" key="2">
    <source>
        <dbReference type="EMBL" id="SFI88409.1"/>
    </source>
</evidence>
<dbReference type="InterPro" id="IPR003776">
    <property type="entry name" value="YcaO-like_dom"/>
</dbReference>
<protein>
    <submittedName>
        <fullName evidence="2">Ribosomal protein S12 methylthiotransferase accessory factor</fullName>
    </submittedName>
</protein>
<feature type="domain" description="YcaO" evidence="1">
    <location>
        <begin position="206"/>
        <end position="594"/>
    </location>
</feature>
<dbReference type="Gene3D" id="3.30.1330.230">
    <property type="match status" value="1"/>
</dbReference>
<dbReference type="InterPro" id="IPR003718">
    <property type="entry name" value="OsmC/Ohr_fam"/>
</dbReference>
<keyword evidence="3" id="KW-1185">Reference proteome</keyword>